<evidence type="ECO:0000256" key="8">
    <source>
        <dbReference type="ARBA" id="ARBA00023136"/>
    </source>
</evidence>
<name>A0A9X4MLJ4_9BACT</name>
<comment type="subcellular location">
    <subcellularLocation>
        <location evidence="1">Cell membrane</location>
        <topology evidence="1">Multi-pass membrane protein</topology>
    </subcellularLocation>
</comment>
<dbReference type="RefSeq" id="WP_307633999.1">
    <property type="nucleotide sequence ID" value="NZ_JAPHEH010000001.1"/>
</dbReference>
<dbReference type="Gene3D" id="3.30.70.3040">
    <property type="match status" value="1"/>
</dbReference>
<dbReference type="Proteomes" id="UP001154240">
    <property type="component" value="Unassembled WGS sequence"/>
</dbReference>
<keyword evidence="8 10" id="KW-0472">Membrane</keyword>
<dbReference type="PANTHER" id="PTHR47755:SF1">
    <property type="entry name" value="CELL DIVISION PROTEIN FTSX"/>
    <property type="match status" value="1"/>
</dbReference>
<dbReference type="AlphaFoldDB" id="A0A9X4MLJ4"/>
<reference evidence="14" key="2">
    <citation type="submission" date="2022-10" db="EMBL/GenBank/DDBJ databases">
        <authorList>
            <person name="Aronson H.S."/>
        </authorList>
    </citation>
    <scope>NUCLEOTIDE SEQUENCE</scope>
    <source>
        <strain evidence="14">RS19-109</strain>
    </source>
</reference>
<evidence type="ECO:0000256" key="9">
    <source>
        <dbReference type="ARBA" id="ARBA00023306"/>
    </source>
</evidence>
<dbReference type="PANTHER" id="PTHR47755">
    <property type="entry name" value="CELL DIVISION PROTEIN FTSX"/>
    <property type="match status" value="1"/>
</dbReference>
<feature type="transmembrane region" description="Helical" evidence="11">
    <location>
        <begin position="169"/>
        <end position="194"/>
    </location>
</feature>
<evidence type="ECO:0000313" key="14">
    <source>
        <dbReference type="EMBL" id="MDG4477034.1"/>
    </source>
</evidence>
<evidence type="ECO:0000313" key="15">
    <source>
        <dbReference type="Proteomes" id="UP001154240"/>
    </source>
</evidence>
<evidence type="ECO:0000256" key="1">
    <source>
        <dbReference type="ARBA" id="ARBA00004651"/>
    </source>
</evidence>
<dbReference type="InterPro" id="IPR040690">
    <property type="entry name" value="FtsX_ECD"/>
</dbReference>
<comment type="caution">
    <text evidence="14">The sequence shown here is derived from an EMBL/GenBank/DDBJ whole genome shotgun (WGS) entry which is preliminary data.</text>
</comment>
<dbReference type="InterPro" id="IPR003838">
    <property type="entry name" value="ABC3_permease_C"/>
</dbReference>
<dbReference type="EMBL" id="JAPHEH010000001">
    <property type="protein sequence ID" value="MDG4477034.1"/>
    <property type="molecule type" value="Genomic_DNA"/>
</dbReference>
<evidence type="ECO:0000256" key="7">
    <source>
        <dbReference type="ARBA" id="ARBA00022989"/>
    </source>
</evidence>
<feature type="transmembrane region" description="Helical" evidence="11">
    <location>
        <begin position="206"/>
        <end position="223"/>
    </location>
</feature>
<dbReference type="PIRSF" id="PIRSF003097">
    <property type="entry name" value="FtsX"/>
    <property type="match status" value="1"/>
</dbReference>
<keyword evidence="6 11" id="KW-0812">Transmembrane</keyword>
<dbReference type="InterPro" id="IPR004513">
    <property type="entry name" value="FtsX"/>
</dbReference>
<protein>
    <recommendedName>
        <fullName evidence="3 10">Cell division protein FtsX</fullName>
    </recommendedName>
</protein>
<evidence type="ECO:0000259" key="13">
    <source>
        <dbReference type="Pfam" id="PF18075"/>
    </source>
</evidence>
<keyword evidence="9 10" id="KW-0131">Cell cycle</keyword>
<keyword evidence="7 11" id="KW-1133">Transmembrane helix</keyword>
<accession>A0A9X4MLJ4</accession>
<feature type="transmembrane region" description="Helical" evidence="11">
    <location>
        <begin position="269"/>
        <end position="289"/>
    </location>
</feature>
<keyword evidence="4 10" id="KW-1003">Cell membrane</keyword>
<organism evidence="14 15">
    <name type="scientific">Thiovibrio frasassiensis</name>
    <dbReference type="NCBI Taxonomy" id="2984131"/>
    <lineage>
        <taxon>Bacteria</taxon>
        <taxon>Pseudomonadati</taxon>
        <taxon>Thermodesulfobacteriota</taxon>
        <taxon>Desulfobulbia</taxon>
        <taxon>Desulfobulbales</taxon>
        <taxon>Thiovibrionaceae</taxon>
        <taxon>Thiovibrio</taxon>
    </lineage>
</organism>
<dbReference type="Pfam" id="PF02687">
    <property type="entry name" value="FtsX"/>
    <property type="match status" value="1"/>
</dbReference>
<feature type="domain" description="ABC3 transporter permease C-terminal" evidence="12">
    <location>
        <begin position="178"/>
        <end position="294"/>
    </location>
</feature>
<evidence type="ECO:0000256" key="11">
    <source>
        <dbReference type="SAM" id="Phobius"/>
    </source>
</evidence>
<sequence>MHFLAYILRQTGKNLKLTWGTQVMTLLTVTLSVLIFAFFFLVYTNMLRASARLGDDVRLIVYLDQEINKELRPEIEKKIRTFGPVEKIVFVSRAEAFSRLSTQLDKEKDVLNDLGPDFLPPSIEVYPLKNLNDLTNISQFSDFLLTLPHAAKVQSGSDWLRRFGYFTNLLRVIVLLSGGLLILTMTFIISYTLRLTVLSRQGELEILRLLGATSAYIRLPLLLEGMLQGFLGSSLGLGALYLLYQWIAIRFSGPGFLKLFDFAFFPPELTGAILLAGIVLCTAGSLFSIRRFIRI</sequence>
<comment type="similarity">
    <text evidence="2 10">Belongs to the ABC-4 integral membrane protein family. FtsX subfamily.</text>
</comment>
<feature type="transmembrane region" description="Helical" evidence="11">
    <location>
        <begin position="23"/>
        <end position="43"/>
    </location>
</feature>
<keyword evidence="15" id="KW-1185">Reference proteome</keyword>
<dbReference type="GO" id="GO:0032153">
    <property type="term" value="C:cell division site"/>
    <property type="evidence" value="ECO:0007669"/>
    <property type="project" value="TreeGrafter"/>
</dbReference>
<evidence type="ECO:0000256" key="2">
    <source>
        <dbReference type="ARBA" id="ARBA00007379"/>
    </source>
</evidence>
<dbReference type="GO" id="GO:0005886">
    <property type="term" value="C:plasma membrane"/>
    <property type="evidence" value="ECO:0007669"/>
    <property type="project" value="UniProtKB-SubCell"/>
</dbReference>
<feature type="domain" description="FtsX extracellular" evidence="13">
    <location>
        <begin position="58"/>
        <end position="148"/>
    </location>
</feature>
<dbReference type="Pfam" id="PF18075">
    <property type="entry name" value="FtsX_ECD"/>
    <property type="match status" value="1"/>
</dbReference>
<proteinExistence type="inferred from homology"/>
<feature type="transmembrane region" description="Helical" evidence="11">
    <location>
        <begin position="230"/>
        <end position="249"/>
    </location>
</feature>
<evidence type="ECO:0000256" key="10">
    <source>
        <dbReference type="PIRNR" id="PIRNR003097"/>
    </source>
</evidence>
<evidence type="ECO:0000256" key="4">
    <source>
        <dbReference type="ARBA" id="ARBA00022475"/>
    </source>
</evidence>
<evidence type="ECO:0000256" key="3">
    <source>
        <dbReference type="ARBA" id="ARBA00021907"/>
    </source>
</evidence>
<reference evidence="14" key="1">
    <citation type="journal article" date="2022" name="bioRxiv">
        <title>Thiovibrio frasassiensisgen. nov., sp. nov., an autotrophic, elemental sulfur disproportionating bacterium isolated from sulfidic karst sediment, and proposal of Thiovibrionaceae fam. nov.</title>
        <authorList>
            <person name="Aronson H."/>
            <person name="Thomas C."/>
            <person name="Bhattacharyya M."/>
            <person name="Eckstein S."/>
            <person name="Jensen S."/>
            <person name="Barco R."/>
            <person name="Macalady J."/>
            <person name="Amend J."/>
        </authorList>
    </citation>
    <scope>NUCLEOTIDE SEQUENCE</scope>
    <source>
        <strain evidence="14">RS19-109</strain>
    </source>
</reference>
<evidence type="ECO:0000259" key="12">
    <source>
        <dbReference type="Pfam" id="PF02687"/>
    </source>
</evidence>
<evidence type="ECO:0000256" key="6">
    <source>
        <dbReference type="ARBA" id="ARBA00022692"/>
    </source>
</evidence>
<dbReference type="GO" id="GO:0051301">
    <property type="term" value="P:cell division"/>
    <property type="evidence" value="ECO:0007669"/>
    <property type="project" value="UniProtKB-KW"/>
</dbReference>
<keyword evidence="5 10" id="KW-0132">Cell division</keyword>
<evidence type="ECO:0000256" key="5">
    <source>
        <dbReference type="ARBA" id="ARBA00022618"/>
    </source>
</evidence>
<gene>
    <name evidence="14" type="ORF">OLX77_12810</name>
</gene>